<reference evidence="2" key="1">
    <citation type="journal article" date="2015" name="Nat. Genet.">
        <title>The genome and transcriptome of the zoonotic hookworm Ancylostoma ceylanicum identify infection-specific gene families.</title>
        <authorList>
            <person name="Schwarz E.M."/>
            <person name="Hu Y."/>
            <person name="Antoshechkin I."/>
            <person name="Miller M.M."/>
            <person name="Sternberg P.W."/>
            <person name="Aroian R.V."/>
        </authorList>
    </citation>
    <scope>NUCLEOTIDE SEQUENCE</scope>
    <source>
        <strain evidence="2">HY135</strain>
    </source>
</reference>
<protein>
    <submittedName>
        <fullName evidence="1">Uncharacterized protein</fullName>
    </submittedName>
</protein>
<dbReference type="AlphaFoldDB" id="A0A016UA13"/>
<keyword evidence="2" id="KW-1185">Reference proteome</keyword>
<proteinExistence type="predicted"/>
<sequence>MALARMFIRLNAFSKTTSGADVFLRHPSHLLRFFSLCARTVFQRSLSQFSTAQPLRNLTGINSATAHPCAIVEDASEPLTMSN</sequence>
<evidence type="ECO:0000313" key="1">
    <source>
        <dbReference type="EMBL" id="EYC11692.1"/>
    </source>
</evidence>
<evidence type="ECO:0000313" key="2">
    <source>
        <dbReference type="Proteomes" id="UP000024635"/>
    </source>
</evidence>
<dbReference type="EMBL" id="JARK01001386">
    <property type="protein sequence ID" value="EYC11692.1"/>
    <property type="molecule type" value="Genomic_DNA"/>
</dbReference>
<name>A0A016UA13_9BILA</name>
<comment type="caution">
    <text evidence="1">The sequence shown here is derived from an EMBL/GenBank/DDBJ whole genome shotgun (WGS) entry which is preliminary data.</text>
</comment>
<dbReference type="Proteomes" id="UP000024635">
    <property type="component" value="Unassembled WGS sequence"/>
</dbReference>
<gene>
    <name evidence="1" type="primary">Acey_s0050.g2048</name>
    <name evidence="1" type="ORF">Y032_0050g2048</name>
</gene>
<accession>A0A016UA13</accession>
<organism evidence="1 2">
    <name type="scientific">Ancylostoma ceylanicum</name>
    <dbReference type="NCBI Taxonomy" id="53326"/>
    <lineage>
        <taxon>Eukaryota</taxon>
        <taxon>Metazoa</taxon>
        <taxon>Ecdysozoa</taxon>
        <taxon>Nematoda</taxon>
        <taxon>Chromadorea</taxon>
        <taxon>Rhabditida</taxon>
        <taxon>Rhabditina</taxon>
        <taxon>Rhabditomorpha</taxon>
        <taxon>Strongyloidea</taxon>
        <taxon>Ancylostomatidae</taxon>
        <taxon>Ancylostomatinae</taxon>
        <taxon>Ancylostoma</taxon>
    </lineage>
</organism>